<dbReference type="InterPro" id="IPR019650">
    <property type="entry name" value="DUF2513"/>
</dbReference>
<proteinExistence type="predicted"/>
<protein>
    <recommendedName>
        <fullName evidence="3">DUF2513 domain-containing protein</fullName>
    </recommendedName>
</protein>
<organism evidence="1 2">
    <name type="scientific">Alkalicoccobacillus murimartini</name>
    <dbReference type="NCBI Taxonomy" id="171685"/>
    <lineage>
        <taxon>Bacteria</taxon>
        <taxon>Bacillati</taxon>
        <taxon>Bacillota</taxon>
        <taxon>Bacilli</taxon>
        <taxon>Bacillales</taxon>
        <taxon>Bacillaceae</taxon>
        <taxon>Alkalicoccobacillus</taxon>
    </lineage>
</organism>
<dbReference type="Pfam" id="PF10711">
    <property type="entry name" value="DUF2513"/>
    <property type="match status" value="1"/>
</dbReference>
<reference evidence="1 2" key="1">
    <citation type="submission" date="2023-07" db="EMBL/GenBank/DDBJ databases">
        <title>Genomic Encyclopedia of Type Strains, Phase IV (KMG-IV): sequencing the most valuable type-strain genomes for metagenomic binning, comparative biology and taxonomic classification.</title>
        <authorList>
            <person name="Goeker M."/>
        </authorList>
    </citation>
    <scope>NUCLEOTIDE SEQUENCE [LARGE SCALE GENOMIC DNA]</scope>
    <source>
        <strain evidence="1 2">DSM 19154</strain>
    </source>
</reference>
<dbReference type="Proteomes" id="UP001225034">
    <property type="component" value="Unassembled WGS sequence"/>
</dbReference>
<keyword evidence="2" id="KW-1185">Reference proteome</keyword>
<evidence type="ECO:0000313" key="1">
    <source>
        <dbReference type="EMBL" id="MDQ0208882.1"/>
    </source>
</evidence>
<gene>
    <name evidence="1" type="ORF">J2S05_003706</name>
</gene>
<evidence type="ECO:0008006" key="3">
    <source>
        <dbReference type="Google" id="ProtNLM"/>
    </source>
</evidence>
<dbReference type="RefSeq" id="WP_306985298.1">
    <property type="nucleotide sequence ID" value="NZ_JAUSUA010000007.1"/>
</dbReference>
<comment type="caution">
    <text evidence="1">The sequence shown here is derived from an EMBL/GenBank/DDBJ whole genome shotgun (WGS) entry which is preliminary data.</text>
</comment>
<evidence type="ECO:0000313" key="2">
    <source>
        <dbReference type="Proteomes" id="UP001225034"/>
    </source>
</evidence>
<accession>A0ABT9YLX6</accession>
<sequence length="110" mass="12936">MKLDKELVREILLEIESGVITKDVEDKEKRIQHLFLTAQEGYLDTGTIRSSEHEVDLTYKGHELLSSIRDDRIWDAIKWHLEQMNLTLDSVSFETIQYMAKQIVLKSMKE</sequence>
<dbReference type="EMBL" id="JAUSUA010000007">
    <property type="protein sequence ID" value="MDQ0208882.1"/>
    <property type="molecule type" value="Genomic_DNA"/>
</dbReference>
<name>A0ABT9YLX6_9BACI</name>